<evidence type="ECO:0000259" key="1">
    <source>
        <dbReference type="SMART" id="SM00693"/>
    </source>
</evidence>
<proteinExistence type="predicted"/>
<evidence type="ECO:0000313" key="2">
    <source>
        <dbReference type="EMBL" id="CDQ89434.1"/>
    </source>
</evidence>
<accession>A0A060YJ13</accession>
<dbReference type="PANTHER" id="PTHR23250">
    <property type="entry name" value="DYSFERLIN-RELATED"/>
    <property type="match status" value="1"/>
</dbReference>
<dbReference type="PANTHER" id="PTHR23250:SF1">
    <property type="entry name" value="TECTONIN BETA-PROPELLER REPEAT-CONTAINING PROTEIN 1"/>
    <property type="match status" value="1"/>
</dbReference>
<feature type="domain" description="Peroxin/Ferlin" evidence="1">
    <location>
        <begin position="64"/>
        <end position="125"/>
    </location>
</feature>
<protein>
    <recommendedName>
        <fullName evidence="1">Peroxin/Ferlin domain-containing protein</fullName>
    </recommendedName>
</protein>
<dbReference type="STRING" id="8022.A0A060YJ13"/>
<reference evidence="2" key="1">
    <citation type="journal article" date="2014" name="Nat. Commun.">
        <title>The rainbow trout genome provides novel insights into evolution after whole-genome duplication in vertebrates.</title>
        <authorList>
            <person name="Berthelot C."/>
            <person name="Brunet F."/>
            <person name="Chalopin D."/>
            <person name="Juanchich A."/>
            <person name="Bernard M."/>
            <person name="Noel B."/>
            <person name="Bento P."/>
            <person name="Da Silva C."/>
            <person name="Labadie K."/>
            <person name="Alberti A."/>
            <person name="Aury J.M."/>
            <person name="Louis A."/>
            <person name="Dehais P."/>
            <person name="Bardou P."/>
            <person name="Montfort J."/>
            <person name="Klopp C."/>
            <person name="Cabau C."/>
            <person name="Gaspin C."/>
            <person name="Thorgaard G.H."/>
            <person name="Boussaha M."/>
            <person name="Quillet E."/>
            <person name="Guyomard R."/>
            <person name="Galiana D."/>
            <person name="Bobe J."/>
            <person name="Volff J.N."/>
            <person name="Genet C."/>
            <person name="Wincker P."/>
            <person name="Jaillon O."/>
            <person name="Roest Crollius H."/>
            <person name="Guiguen Y."/>
        </authorList>
    </citation>
    <scope>NUCLEOTIDE SEQUENCE [LARGE SCALE GENOMIC DNA]</scope>
</reference>
<reference evidence="2" key="2">
    <citation type="submission" date="2014-03" db="EMBL/GenBank/DDBJ databases">
        <authorList>
            <person name="Genoscope - CEA"/>
        </authorList>
    </citation>
    <scope>NUCLEOTIDE SEQUENCE</scope>
</reference>
<evidence type="ECO:0000313" key="3">
    <source>
        <dbReference type="Proteomes" id="UP000193380"/>
    </source>
</evidence>
<dbReference type="EMBL" id="FR909511">
    <property type="protein sequence ID" value="CDQ89434.1"/>
    <property type="molecule type" value="Genomic_DNA"/>
</dbReference>
<dbReference type="InterPro" id="IPR051513">
    <property type="entry name" value="Tectonin_beta-prop"/>
</dbReference>
<organism evidence="2 3">
    <name type="scientific">Oncorhynchus mykiss</name>
    <name type="common">Rainbow trout</name>
    <name type="synonym">Salmo gairdneri</name>
    <dbReference type="NCBI Taxonomy" id="8022"/>
    <lineage>
        <taxon>Eukaryota</taxon>
        <taxon>Metazoa</taxon>
        <taxon>Chordata</taxon>
        <taxon>Craniata</taxon>
        <taxon>Vertebrata</taxon>
        <taxon>Euteleostomi</taxon>
        <taxon>Actinopterygii</taxon>
        <taxon>Neopterygii</taxon>
        <taxon>Teleostei</taxon>
        <taxon>Protacanthopterygii</taxon>
        <taxon>Salmoniformes</taxon>
        <taxon>Salmonidae</taxon>
        <taxon>Salmoninae</taxon>
        <taxon>Oncorhynchus</taxon>
    </lineage>
</organism>
<dbReference type="GO" id="GO:0016020">
    <property type="term" value="C:membrane"/>
    <property type="evidence" value="ECO:0007669"/>
    <property type="project" value="InterPro"/>
</dbReference>
<sequence length="183" mass="20851">MSSSLLWAVDVYGKVYSLSTTRGRWERDEDTLLELKRVTAGQRCSWGIGCDHHVYLNIDPGEVPIRYREETYENQRWNPVDGFTDVLLPTDRWAWSDLTGVTAQPLHSFLLPSNSWEWEGDWYVDQVCAGGDPIETGVRDWKLECQQLHNKSGVADFEVLNKAMVCISNGTLFPSALLLTRAL</sequence>
<dbReference type="AlphaFoldDB" id="A0A060YJ13"/>
<dbReference type="InterPro" id="IPR006614">
    <property type="entry name" value="Peroxin/Ferlin"/>
</dbReference>
<name>A0A060YJ13_ONCMY</name>
<gene>
    <name evidence="2" type="ORF">GSONMT00026949001</name>
</gene>
<dbReference type="Proteomes" id="UP000193380">
    <property type="component" value="Unassembled WGS sequence"/>
</dbReference>
<dbReference type="PaxDb" id="8022-A0A060YJ13"/>
<dbReference type="SMART" id="SM00693">
    <property type="entry name" value="DysFN"/>
    <property type="match status" value="1"/>
</dbReference>